<keyword evidence="1" id="KW-0812">Transmembrane</keyword>
<evidence type="ECO:0000256" key="1">
    <source>
        <dbReference type="SAM" id="Phobius"/>
    </source>
</evidence>
<evidence type="ECO:0000313" key="3">
    <source>
        <dbReference type="Proteomes" id="UP000095728"/>
    </source>
</evidence>
<keyword evidence="1" id="KW-1133">Transmembrane helix</keyword>
<dbReference type="InParanoid" id="A0A1E5RHS6"/>
<accession>A0A1E5RHS6</accession>
<protein>
    <submittedName>
        <fullName evidence="2">Ceramide synthase subunit LIP1</fullName>
    </submittedName>
</protein>
<dbReference type="FunCoup" id="A0A1E5RHS6">
    <property type="interactions" value="26"/>
</dbReference>
<comment type="caution">
    <text evidence="2">The sequence shown here is derived from an EMBL/GenBank/DDBJ whole genome shotgun (WGS) entry which is preliminary data.</text>
</comment>
<feature type="transmembrane region" description="Helical" evidence="1">
    <location>
        <begin position="6"/>
        <end position="26"/>
    </location>
</feature>
<dbReference type="EMBL" id="LPNM01000006">
    <property type="protein sequence ID" value="OEJ86426.1"/>
    <property type="molecule type" value="Genomic_DNA"/>
</dbReference>
<proteinExistence type="predicted"/>
<sequence>MPQNKIFTLIEYIFISLALIAAVEYFKFGTRQNYEWFHCTPVYEPLDISTSSTTTGGSFPSTAKKLHAVGGPSCDKRGEFKTLVKRITRDYDINKQRISFCIVETPEVSYRHYPVEDGNKGAPGYVAYVAEDNDLPGLLEIEKLCKDTSIYHI</sequence>
<evidence type="ECO:0000313" key="2">
    <source>
        <dbReference type="EMBL" id="OEJ86426.1"/>
    </source>
</evidence>
<organism evidence="2 3">
    <name type="scientific">Hanseniaspora osmophila</name>
    <dbReference type="NCBI Taxonomy" id="56408"/>
    <lineage>
        <taxon>Eukaryota</taxon>
        <taxon>Fungi</taxon>
        <taxon>Dikarya</taxon>
        <taxon>Ascomycota</taxon>
        <taxon>Saccharomycotina</taxon>
        <taxon>Saccharomycetes</taxon>
        <taxon>Saccharomycodales</taxon>
        <taxon>Saccharomycodaceae</taxon>
        <taxon>Hanseniaspora</taxon>
    </lineage>
</organism>
<reference evidence="3" key="1">
    <citation type="journal article" date="2016" name="Genome Announc.">
        <title>Genome sequences of three species of Hanseniaspora isolated from spontaneous wine fermentations.</title>
        <authorList>
            <person name="Sternes P.R."/>
            <person name="Lee D."/>
            <person name="Kutyna D.R."/>
            <person name="Borneman A.R."/>
        </authorList>
    </citation>
    <scope>NUCLEOTIDE SEQUENCE [LARGE SCALE GENOMIC DNA]</scope>
    <source>
        <strain evidence="3">AWRI3579</strain>
    </source>
</reference>
<keyword evidence="1" id="KW-0472">Membrane</keyword>
<dbReference type="Proteomes" id="UP000095728">
    <property type="component" value="Unassembled WGS sequence"/>
</dbReference>
<dbReference type="OrthoDB" id="3979149at2759"/>
<name>A0A1E5RHS6_9ASCO</name>
<gene>
    <name evidence="2" type="ORF">AWRI3579_g1025</name>
</gene>
<dbReference type="STRING" id="56408.A0A1E5RHS6"/>
<dbReference type="AlphaFoldDB" id="A0A1E5RHS6"/>
<keyword evidence="3" id="KW-1185">Reference proteome</keyword>